<keyword evidence="1" id="KW-0808">Transferase</keyword>
<keyword evidence="2" id="KW-1185">Reference proteome</keyword>
<dbReference type="RefSeq" id="WP_092667191.1">
    <property type="nucleotide sequence ID" value="NZ_LT629734.1"/>
</dbReference>
<dbReference type="SUPFAM" id="SSF52540">
    <property type="entry name" value="P-loop containing nucleoside triphosphate hydrolases"/>
    <property type="match status" value="1"/>
</dbReference>
<dbReference type="Gene3D" id="3.40.50.300">
    <property type="entry name" value="P-loop containing nucleotide triphosphate hydrolases"/>
    <property type="match status" value="1"/>
</dbReference>
<protein>
    <submittedName>
        <fullName evidence="1">Uridine kinase</fullName>
    </submittedName>
</protein>
<dbReference type="STRING" id="684552.SAMN04489719_2372"/>
<proteinExistence type="predicted"/>
<name>A0A1H1SFB0_9MICO</name>
<dbReference type="OrthoDB" id="572586at2"/>
<dbReference type="EMBL" id="LT629734">
    <property type="protein sequence ID" value="SDS46079.1"/>
    <property type="molecule type" value="Genomic_DNA"/>
</dbReference>
<dbReference type="InterPro" id="IPR027417">
    <property type="entry name" value="P-loop_NTPase"/>
</dbReference>
<accession>A0A1H1SFB0</accession>
<evidence type="ECO:0000313" key="2">
    <source>
        <dbReference type="Proteomes" id="UP000199649"/>
    </source>
</evidence>
<keyword evidence="1" id="KW-0418">Kinase</keyword>
<dbReference type="GO" id="GO:0016301">
    <property type="term" value="F:kinase activity"/>
    <property type="evidence" value="ECO:0007669"/>
    <property type="project" value="UniProtKB-KW"/>
</dbReference>
<reference evidence="2" key="1">
    <citation type="submission" date="2016-10" db="EMBL/GenBank/DDBJ databases">
        <authorList>
            <person name="Varghese N."/>
            <person name="Submissions S."/>
        </authorList>
    </citation>
    <scope>NUCLEOTIDE SEQUENCE [LARGE SCALE GENOMIC DNA]</scope>
    <source>
        <strain evidence="2">DSM 22965</strain>
    </source>
</reference>
<gene>
    <name evidence="1" type="ORF">SAMN04489719_2372</name>
</gene>
<organism evidence="1 2">
    <name type="scientific">Agrococcus carbonis</name>
    <dbReference type="NCBI Taxonomy" id="684552"/>
    <lineage>
        <taxon>Bacteria</taxon>
        <taxon>Bacillati</taxon>
        <taxon>Actinomycetota</taxon>
        <taxon>Actinomycetes</taxon>
        <taxon>Micrococcales</taxon>
        <taxon>Microbacteriaceae</taxon>
        <taxon>Agrococcus</taxon>
    </lineage>
</organism>
<dbReference type="AlphaFoldDB" id="A0A1H1SFB0"/>
<evidence type="ECO:0000313" key="1">
    <source>
        <dbReference type="EMBL" id="SDS46079.1"/>
    </source>
</evidence>
<sequence length="233" mass="26790">MADRALLMRAASWTPEQKALYTRLTELMLRRNPRGRRLVAVEGRDGTGKTHFADALQVAFARAGVEAFRASADDFHRPQAFRYRQGRDSPKGYYEDAFDVELLDRVLLQPFRMGGSTGFMTRAFDLHRDAPVEMEWETAGPDAVLIVDGVFLQRPALAGKWHAVLFLEADDRVRGERLRARDGAHPDVQHASHRRYREAHDHYERQVDPRRKALFVVDNTDWRKPIQSFADSC</sequence>
<dbReference type="Proteomes" id="UP000199649">
    <property type="component" value="Chromosome I"/>
</dbReference>